<dbReference type="InterPro" id="IPR022534">
    <property type="entry name" value="DUF2563"/>
</dbReference>
<evidence type="ECO:0000313" key="1">
    <source>
        <dbReference type="EMBL" id="SPM36381.1"/>
    </source>
</evidence>
<keyword evidence="2" id="KW-1185">Reference proteome</keyword>
<dbReference type="AlphaFoldDB" id="A0A2U3NXZ9"/>
<organism evidence="1 2">
    <name type="scientific">Mycobacterium rhizamassiliense</name>
    <dbReference type="NCBI Taxonomy" id="1841860"/>
    <lineage>
        <taxon>Bacteria</taxon>
        <taxon>Bacillati</taxon>
        <taxon>Actinomycetota</taxon>
        <taxon>Actinomycetes</taxon>
        <taxon>Mycobacteriales</taxon>
        <taxon>Mycobacteriaceae</taxon>
        <taxon>Mycobacterium</taxon>
    </lineage>
</organism>
<name>A0A2U3NXZ9_9MYCO</name>
<dbReference type="STRING" id="1841860.GCA_900157375_04225"/>
<dbReference type="RefSeq" id="WP_077089082.1">
    <property type="nucleotide sequence ID" value="NZ_LT721901.1"/>
</dbReference>
<protein>
    <recommendedName>
        <fullName evidence="3">DUF2563 domain-containing protein</fullName>
    </recommendedName>
</protein>
<evidence type="ECO:0008006" key="3">
    <source>
        <dbReference type="Google" id="ProtNLM"/>
    </source>
</evidence>
<dbReference type="Proteomes" id="UP000240988">
    <property type="component" value="Unassembled WGS sequence"/>
</dbReference>
<dbReference type="OrthoDB" id="4750359at2"/>
<dbReference type="EMBL" id="FUFA01000005">
    <property type="protein sequence ID" value="SPM36381.1"/>
    <property type="molecule type" value="Genomic_DNA"/>
</dbReference>
<evidence type="ECO:0000313" key="2">
    <source>
        <dbReference type="Proteomes" id="UP000240988"/>
    </source>
</evidence>
<reference evidence="1 2" key="1">
    <citation type="submission" date="2017-01" db="EMBL/GenBank/DDBJ databases">
        <authorList>
            <consortium name="Urmite Genomes"/>
        </authorList>
    </citation>
    <scope>NUCLEOTIDE SEQUENCE [LARGE SCALE GENOMIC DNA]</scope>
    <source>
        <strain evidence="1 2">AB57</strain>
    </source>
</reference>
<sequence>MFVDPKLLHSGGNQTYRAGDHAQDAANHLTRAALPSGMFGDFPAADDFHGVVSAAHAHHAKTLQAHQETLTGIGRKAHRAATEFVDMDERSAEKLRAVQPRSST</sequence>
<gene>
    <name evidence="1" type="ORF">MRAB57_4222</name>
</gene>
<accession>A0A2U3NXZ9</accession>
<dbReference type="Pfam" id="PF10817">
    <property type="entry name" value="DUF2563"/>
    <property type="match status" value="1"/>
</dbReference>
<proteinExistence type="predicted"/>